<dbReference type="FunFam" id="3.40.50.720:FF:000023">
    <property type="entry name" value="Ketol-acid reductoisomerase (NADP(+))"/>
    <property type="match status" value="1"/>
</dbReference>
<feature type="binding site" evidence="10 11">
    <location>
        <position position="190"/>
    </location>
    <ligand>
        <name>Mg(2+)</name>
        <dbReference type="ChEBI" id="CHEBI:18420"/>
        <label>2</label>
    </ligand>
</feature>
<evidence type="ECO:0000256" key="3">
    <source>
        <dbReference type="ARBA" id="ARBA00004885"/>
    </source>
</evidence>
<feature type="binding site" evidence="10">
    <location>
        <position position="133"/>
    </location>
    <ligand>
        <name>NADP(+)</name>
        <dbReference type="ChEBI" id="CHEBI:58349"/>
    </ligand>
</feature>
<feature type="binding site" evidence="10 11">
    <location>
        <position position="190"/>
    </location>
    <ligand>
        <name>Mg(2+)</name>
        <dbReference type="ChEBI" id="CHEBI:18420"/>
        <label>1</label>
    </ligand>
</feature>
<dbReference type="RefSeq" id="WP_106534477.1">
    <property type="nucleotide sequence ID" value="NZ_PYAT01000014.1"/>
</dbReference>
<accession>A0A2P8G6P7</accession>
<feature type="binding site" evidence="10 11">
    <location>
        <position position="251"/>
    </location>
    <ligand>
        <name>substrate</name>
    </ligand>
</feature>
<dbReference type="PANTHER" id="PTHR21371:SF1">
    <property type="entry name" value="KETOL-ACID REDUCTOISOMERASE, MITOCHONDRIAL"/>
    <property type="match status" value="1"/>
</dbReference>
<dbReference type="InterPro" id="IPR008927">
    <property type="entry name" value="6-PGluconate_DH-like_C_sf"/>
</dbReference>
<feature type="binding site" evidence="10 11">
    <location>
        <position position="226"/>
    </location>
    <ligand>
        <name>Mg(2+)</name>
        <dbReference type="ChEBI" id="CHEBI:18420"/>
        <label>2</label>
    </ligand>
</feature>
<reference evidence="14 15" key="1">
    <citation type="submission" date="2018-03" db="EMBL/GenBank/DDBJ databases">
        <title>Genomic Encyclopedia of Type Strains, Phase III (KMG-III): the genomes of soil and plant-associated and newly described type strains.</title>
        <authorList>
            <person name="Whitman W."/>
        </authorList>
    </citation>
    <scope>NUCLEOTIDE SEQUENCE [LARGE SCALE GENOMIC DNA]</scope>
    <source>
        <strain evidence="14 15">CGMCC 1.12259</strain>
    </source>
</reference>
<dbReference type="InterPro" id="IPR036291">
    <property type="entry name" value="NAD(P)-bd_dom_sf"/>
</dbReference>
<dbReference type="PROSITE" id="PS51851">
    <property type="entry name" value="KARI_C"/>
    <property type="match status" value="1"/>
</dbReference>
<comment type="pathway">
    <text evidence="2 10">Amino-acid biosynthesis; L-valine biosynthesis; L-valine from pyruvate: step 2/4.</text>
</comment>
<evidence type="ECO:0000256" key="6">
    <source>
        <dbReference type="ARBA" id="ARBA00022723"/>
    </source>
</evidence>
<dbReference type="Gene3D" id="3.40.50.720">
    <property type="entry name" value="NAD(P)-binding Rossmann-like Domain"/>
    <property type="match status" value="1"/>
</dbReference>
<feature type="domain" description="KARI C-terminal knotted" evidence="13">
    <location>
        <begin position="182"/>
        <end position="327"/>
    </location>
</feature>
<dbReference type="OrthoDB" id="9804088at2"/>
<evidence type="ECO:0000313" key="14">
    <source>
        <dbReference type="EMBL" id="PSL29642.1"/>
    </source>
</evidence>
<keyword evidence="14" id="KW-0413">Isomerase</keyword>
<dbReference type="NCBIfam" id="NF004017">
    <property type="entry name" value="PRK05479.1"/>
    <property type="match status" value="1"/>
</dbReference>
<dbReference type="EMBL" id="PYAT01000014">
    <property type="protein sequence ID" value="PSL29642.1"/>
    <property type="molecule type" value="Genomic_DNA"/>
</dbReference>
<protein>
    <recommendedName>
        <fullName evidence="10">Ketol-acid reductoisomerase (NADP(+))</fullName>
        <shortName evidence="10">KARI</shortName>
        <ecNumber evidence="10">1.1.1.86</ecNumber>
    </recommendedName>
    <alternativeName>
        <fullName evidence="10">Acetohydroxy-acid isomeroreductase</fullName>
        <shortName evidence="10">AHIR</shortName>
    </alternativeName>
    <alternativeName>
        <fullName evidence="10">Alpha-keto-beta-hydroxylacyl reductoisomerase</fullName>
    </alternativeName>
</protein>
<evidence type="ECO:0000259" key="12">
    <source>
        <dbReference type="PROSITE" id="PS51850"/>
    </source>
</evidence>
<dbReference type="NCBIfam" id="NF009940">
    <property type="entry name" value="PRK13403.1"/>
    <property type="match status" value="1"/>
</dbReference>
<dbReference type="NCBIfam" id="TIGR00465">
    <property type="entry name" value="ilvC"/>
    <property type="match status" value="1"/>
</dbReference>
<dbReference type="UniPathway" id="UPA00049">
    <property type="reaction ID" value="UER00060"/>
</dbReference>
<keyword evidence="10" id="KW-0521">NADP</keyword>
<evidence type="ECO:0000256" key="11">
    <source>
        <dbReference type="PROSITE-ProRule" id="PRU01198"/>
    </source>
</evidence>
<dbReference type="GO" id="GO:0009097">
    <property type="term" value="P:isoleucine biosynthetic process"/>
    <property type="evidence" value="ECO:0007669"/>
    <property type="project" value="UniProtKB-UniRule"/>
</dbReference>
<evidence type="ECO:0000256" key="5">
    <source>
        <dbReference type="ARBA" id="ARBA00022605"/>
    </source>
</evidence>
<dbReference type="InterPro" id="IPR013116">
    <property type="entry name" value="KARI_N"/>
</dbReference>
<organism evidence="14 15">
    <name type="scientific">Planomicrobium soli</name>
    <dbReference type="NCBI Taxonomy" id="1176648"/>
    <lineage>
        <taxon>Bacteria</taxon>
        <taxon>Bacillati</taxon>
        <taxon>Bacillota</taxon>
        <taxon>Bacilli</taxon>
        <taxon>Bacillales</taxon>
        <taxon>Caryophanaceae</taxon>
        <taxon>Planomicrobium</taxon>
    </lineage>
</organism>
<comment type="caution">
    <text evidence="10">Lacks conserved residue(s) required for the propagation of feature annotation.</text>
</comment>
<feature type="binding site" evidence="10">
    <location>
        <begin position="25"/>
        <end position="28"/>
    </location>
    <ligand>
        <name>NADP(+)</name>
        <dbReference type="ChEBI" id="CHEBI:58349"/>
    </ligand>
</feature>
<feature type="binding site" evidence="10">
    <location>
        <position position="48"/>
    </location>
    <ligand>
        <name>NADP(+)</name>
        <dbReference type="ChEBI" id="CHEBI:58349"/>
    </ligand>
</feature>
<dbReference type="GO" id="GO:0000287">
    <property type="term" value="F:magnesium ion binding"/>
    <property type="evidence" value="ECO:0007669"/>
    <property type="project" value="UniProtKB-UniRule"/>
</dbReference>
<evidence type="ECO:0000256" key="7">
    <source>
        <dbReference type="ARBA" id="ARBA00022842"/>
    </source>
</evidence>
<dbReference type="PANTHER" id="PTHR21371">
    <property type="entry name" value="KETOL-ACID REDUCTOISOMERASE, MITOCHONDRIAL"/>
    <property type="match status" value="1"/>
</dbReference>
<comment type="similarity">
    <text evidence="4 10 11">Belongs to the ketol-acid reductoisomerase family.</text>
</comment>
<keyword evidence="7 10" id="KW-0460">Magnesium</keyword>
<comment type="caution">
    <text evidence="14">The sequence shown here is derived from an EMBL/GenBank/DDBJ whole genome shotgun (WGS) entry which is preliminary data.</text>
</comment>
<keyword evidence="9 10" id="KW-0100">Branched-chain amino acid biosynthesis</keyword>
<comment type="cofactor">
    <cofactor evidence="10">
        <name>Mg(2+)</name>
        <dbReference type="ChEBI" id="CHEBI:18420"/>
    </cofactor>
    <text evidence="10">Binds 2 magnesium ions per subunit.</text>
</comment>
<evidence type="ECO:0000259" key="13">
    <source>
        <dbReference type="PROSITE" id="PS51851"/>
    </source>
</evidence>
<comment type="catalytic activity">
    <reaction evidence="10">
        <text>(2R)-2,3-dihydroxy-3-methylbutanoate + NADP(+) = (2S)-2-acetolactate + NADPH + H(+)</text>
        <dbReference type="Rhea" id="RHEA:22068"/>
        <dbReference type="ChEBI" id="CHEBI:15378"/>
        <dbReference type="ChEBI" id="CHEBI:49072"/>
        <dbReference type="ChEBI" id="CHEBI:57783"/>
        <dbReference type="ChEBI" id="CHEBI:58349"/>
        <dbReference type="ChEBI" id="CHEBI:58476"/>
        <dbReference type="EC" id="1.1.1.86"/>
    </reaction>
</comment>
<evidence type="ECO:0000256" key="8">
    <source>
        <dbReference type="ARBA" id="ARBA00023002"/>
    </source>
</evidence>
<dbReference type="SUPFAM" id="SSF48179">
    <property type="entry name" value="6-phosphogluconate dehydrogenase C-terminal domain-like"/>
    <property type="match status" value="1"/>
</dbReference>
<feature type="binding site" evidence="10 11">
    <location>
        <position position="230"/>
    </location>
    <ligand>
        <name>Mg(2+)</name>
        <dbReference type="ChEBI" id="CHEBI:18420"/>
        <label>2</label>
    </ligand>
</feature>
<feature type="domain" description="KARI N-terminal Rossmann" evidence="12">
    <location>
        <begin position="2"/>
        <end position="181"/>
    </location>
</feature>
<keyword evidence="6 10" id="KW-0479">Metal-binding</keyword>
<dbReference type="AlphaFoldDB" id="A0A2P8G6P7"/>
<dbReference type="UniPathway" id="UPA00047">
    <property type="reaction ID" value="UER00056"/>
</dbReference>
<evidence type="ECO:0000256" key="4">
    <source>
        <dbReference type="ARBA" id="ARBA00010318"/>
    </source>
</evidence>
<comment type="function">
    <text evidence="1 10">Involved in the biosynthesis of branched-chain amino acids (BCAA). Catalyzes an alkyl-migration followed by a ketol-acid reduction of (S)-2-acetolactate (S2AL) to yield (R)-2,3-dihydroxy-isovalerate. In the isomerase reaction, S2AL is rearranged via a Mg-dependent methyl migration to produce 3-hydroxy-3-methyl-2-ketobutyrate (HMKB). In the reductase reaction, this 2-ketoacid undergoes a metal-dependent reduction by NADPH to yield (R)-2,3-dihydroxy-isovalerate.</text>
</comment>
<dbReference type="EC" id="1.1.1.86" evidence="10"/>
<evidence type="ECO:0000256" key="1">
    <source>
        <dbReference type="ARBA" id="ARBA00002172"/>
    </source>
</evidence>
<comment type="catalytic activity">
    <reaction evidence="10">
        <text>(2R,3R)-2,3-dihydroxy-3-methylpentanoate + NADP(+) = (S)-2-ethyl-2-hydroxy-3-oxobutanoate + NADPH + H(+)</text>
        <dbReference type="Rhea" id="RHEA:13493"/>
        <dbReference type="ChEBI" id="CHEBI:15378"/>
        <dbReference type="ChEBI" id="CHEBI:49256"/>
        <dbReference type="ChEBI" id="CHEBI:49258"/>
        <dbReference type="ChEBI" id="CHEBI:57783"/>
        <dbReference type="ChEBI" id="CHEBI:58349"/>
        <dbReference type="EC" id="1.1.1.86"/>
    </reaction>
</comment>
<dbReference type="Pfam" id="PF07991">
    <property type="entry name" value="KARI_N"/>
    <property type="match status" value="1"/>
</dbReference>
<feature type="active site" evidence="10">
    <location>
        <position position="107"/>
    </location>
</feature>
<comment type="pathway">
    <text evidence="3 10">Amino-acid biosynthesis; L-isoleucine biosynthesis; L-isoleucine from 2-oxobutanoate: step 2/4.</text>
</comment>
<dbReference type="PIRSF" id="PIRSF000116">
    <property type="entry name" value="IlvC_gammaproteo"/>
    <property type="match status" value="1"/>
</dbReference>
<dbReference type="Gene3D" id="6.10.240.10">
    <property type="match status" value="1"/>
</dbReference>
<gene>
    <name evidence="10" type="primary">ilvC</name>
    <name evidence="14" type="ORF">B0H99_11445</name>
</gene>
<dbReference type="GO" id="GO:0009099">
    <property type="term" value="P:L-valine biosynthetic process"/>
    <property type="evidence" value="ECO:0007669"/>
    <property type="project" value="UniProtKB-UniRule"/>
</dbReference>
<keyword evidence="15" id="KW-1185">Reference proteome</keyword>
<dbReference type="InterPro" id="IPR000506">
    <property type="entry name" value="KARI_C"/>
</dbReference>
<keyword evidence="5 10" id="KW-0028">Amino-acid biosynthesis</keyword>
<dbReference type="GO" id="GO:0005829">
    <property type="term" value="C:cytosol"/>
    <property type="evidence" value="ECO:0007669"/>
    <property type="project" value="TreeGrafter"/>
</dbReference>
<dbReference type="HAMAP" id="MF_00435">
    <property type="entry name" value="IlvC"/>
    <property type="match status" value="1"/>
</dbReference>
<dbReference type="InterPro" id="IPR013023">
    <property type="entry name" value="KARI"/>
</dbReference>
<evidence type="ECO:0000256" key="10">
    <source>
        <dbReference type="HAMAP-Rule" id="MF_00435"/>
    </source>
</evidence>
<feature type="binding site" evidence="10 11">
    <location>
        <position position="194"/>
    </location>
    <ligand>
        <name>Mg(2+)</name>
        <dbReference type="ChEBI" id="CHEBI:18420"/>
        <label>1</label>
    </ligand>
</feature>
<dbReference type="SUPFAM" id="SSF51735">
    <property type="entry name" value="NAD(P)-binding Rossmann-fold domains"/>
    <property type="match status" value="1"/>
</dbReference>
<name>A0A2P8G6P7_9BACL</name>
<proteinExistence type="inferred from homology"/>
<evidence type="ECO:0000313" key="15">
    <source>
        <dbReference type="Proteomes" id="UP000242682"/>
    </source>
</evidence>
<evidence type="ECO:0000256" key="2">
    <source>
        <dbReference type="ARBA" id="ARBA00004864"/>
    </source>
</evidence>
<dbReference type="GO" id="GO:0016853">
    <property type="term" value="F:isomerase activity"/>
    <property type="evidence" value="ECO:0007669"/>
    <property type="project" value="UniProtKB-KW"/>
</dbReference>
<sequence length="344" mass="37640">MTKMYYNQDVNEQVLEGQTIAIIGYGSQGHAHAQNLKDSGFNVVVGVRQGKSFDQAQTDGMRVATVKEAAQAADVIMVLVPDEKQTQIYNEDIKPALKAGKSLVFAHGFNVHFNQIVAPKDVDVFLVAPKGPGHLVRRTYESGAGVPALFAVHQDVSGQAKEVALAYAKGIGSARAGILETTFKEETETDLFGEQAVLCGGVTSLVKAGFETLVEAGYQPELAYFECMHELKLIVDLMYEGGLSGMRYSISDTAQWGDFISGPRIVDADTKERMKEVLKDIQTGKFAKGWLLENQLNRPEFTAIEKAEESHQIEQVGRELRAMMPFVNEGKKAKHKEVVANAAN</sequence>
<dbReference type="Proteomes" id="UP000242682">
    <property type="component" value="Unassembled WGS sequence"/>
</dbReference>
<dbReference type="GO" id="GO:0050661">
    <property type="term" value="F:NADP binding"/>
    <property type="evidence" value="ECO:0007669"/>
    <property type="project" value="InterPro"/>
</dbReference>
<evidence type="ECO:0000256" key="9">
    <source>
        <dbReference type="ARBA" id="ARBA00023304"/>
    </source>
</evidence>
<dbReference type="InterPro" id="IPR014359">
    <property type="entry name" value="KARI_prok"/>
</dbReference>
<feature type="binding site" evidence="10">
    <location>
        <position position="52"/>
    </location>
    <ligand>
        <name>NADP(+)</name>
        <dbReference type="ChEBI" id="CHEBI:58349"/>
    </ligand>
</feature>
<dbReference type="Pfam" id="PF01450">
    <property type="entry name" value="KARI_C"/>
    <property type="match status" value="1"/>
</dbReference>
<dbReference type="PROSITE" id="PS51850">
    <property type="entry name" value="KARI_N"/>
    <property type="match status" value="1"/>
</dbReference>
<dbReference type="GO" id="GO:0004455">
    <property type="term" value="F:ketol-acid reductoisomerase activity"/>
    <property type="evidence" value="ECO:0007669"/>
    <property type="project" value="UniProtKB-UniRule"/>
</dbReference>
<keyword evidence="8 10" id="KW-0560">Oxidoreductase</keyword>